<name>H5XCQ5_9PSEU</name>
<dbReference type="OrthoDB" id="9778910at2"/>
<evidence type="ECO:0000256" key="5">
    <source>
        <dbReference type="ARBA" id="ARBA00022989"/>
    </source>
</evidence>
<keyword evidence="5 7" id="KW-1133">Transmembrane helix</keyword>
<evidence type="ECO:0000256" key="3">
    <source>
        <dbReference type="ARBA" id="ARBA00022475"/>
    </source>
</evidence>
<dbReference type="Pfam" id="PF19300">
    <property type="entry name" value="BPD_transp_1_N"/>
    <property type="match status" value="1"/>
</dbReference>
<feature type="compositionally biased region" description="Polar residues" evidence="8">
    <location>
        <begin position="1"/>
        <end position="11"/>
    </location>
</feature>
<dbReference type="AlphaFoldDB" id="H5XCQ5"/>
<dbReference type="InterPro" id="IPR045621">
    <property type="entry name" value="BPD_transp_1_N"/>
</dbReference>
<feature type="transmembrane region" description="Helical" evidence="7">
    <location>
        <begin position="43"/>
        <end position="64"/>
    </location>
</feature>
<sequence length="352" mass="38010">MTSAVTLTSSDAAPGPGREGSDRRGAADGGSVASTVRFVAVKLGGALASFALVVVLGFLLFRMIPGDPVATMTRDRPTSPEQLAALRERLGVDKPMPEQFLDYVLGLLRGDLGTSYMYNRPVAEMIGERFWPTLLLVGTATVLAVALGLWLGVRAAWRRGSAFDRVNTGVALTLWSVPQFWLGLLLLIATQGLFPSRGMRSPVIPDDPVAQVLDVAHHLVLPCVTLLAVIYAQYMLVMRSSLLEEMGADYLTTARAKGLRDDLVRKRHAVPNALLPTVTLVFLQFGMVVSGTVTVETVFSWPGLGLLTYEALRGPDLPLLQGVFVVLAGSVLVMNLVAELLYRVLDPRVRES</sequence>
<evidence type="ECO:0000256" key="6">
    <source>
        <dbReference type="ARBA" id="ARBA00023136"/>
    </source>
</evidence>
<dbReference type="EMBL" id="CM001440">
    <property type="protein sequence ID" value="EHR61301.1"/>
    <property type="molecule type" value="Genomic_DNA"/>
</dbReference>
<proteinExistence type="inferred from homology"/>
<evidence type="ECO:0000259" key="9">
    <source>
        <dbReference type="PROSITE" id="PS50928"/>
    </source>
</evidence>
<dbReference type="GO" id="GO:0055085">
    <property type="term" value="P:transmembrane transport"/>
    <property type="evidence" value="ECO:0007669"/>
    <property type="project" value="InterPro"/>
</dbReference>
<comment type="similarity">
    <text evidence="7">Belongs to the binding-protein-dependent transport system permease family.</text>
</comment>
<dbReference type="RefSeq" id="WP_005456408.1">
    <property type="nucleotide sequence ID" value="NZ_CM001440.1"/>
</dbReference>
<organism evidence="10 11">
    <name type="scientific">Saccharomonospora cyanea NA-134</name>
    <dbReference type="NCBI Taxonomy" id="882082"/>
    <lineage>
        <taxon>Bacteria</taxon>
        <taxon>Bacillati</taxon>
        <taxon>Actinomycetota</taxon>
        <taxon>Actinomycetes</taxon>
        <taxon>Pseudonocardiales</taxon>
        <taxon>Pseudonocardiaceae</taxon>
        <taxon>Saccharomonospora</taxon>
    </lineage>
</organism>
<evidence type="ECO:0000313" key="10">
    <source>
        <dbReference type="EMBL" id="EHR61301.1"/>
    </source>
</evidence>
<feature type="region of interest" description="Disordered" evidence="8">
    <location>
        <begin position="1"/>
        <end position="29"/>
    </location>
</feature>
<dbReference type="eggNOG" id="COG0601">
    <property type="taxonomic scope" value="Bacteria"/>
</dbReference>
<dbReference type="HOGENOM" id="CLU_036879_0_0_11"/>
<dbReference type="Gene3D" id="1.10.3720.10">
    <property type="entry name" value="MetI-like"/>
    <property type="match status" value="1"/>
</dbReference>
<keyword evidence="2 7" id="KW-0813">Transport</keyword>
<dbReference type="Pfam" id="PF00528">
    <property type="entry name" value="BPD_transp_1"/>
    <property type="match status" value="1"/>
</dbReference>
<reference evidence="10 11" key="1">
    <citation type="submission" date="2011-11" db="EMBL/GenBank/DDBJ databases">
        <title>The Noncontiguous Finished sequence of Saccharomonospora cyanea NA-134.</title>
        <authorList>
            <consortium name="US DOE Joint Genome Institute"/>
            <person name="Lucas S."/>
            <person name="Han J."/>
            <person name="Lapidus A."/>
            <person name="Cheng J.-F."/>
            <person name="Goodwin L."/>
            <person name="Pitluck S."/>
            <person name="Peters L."/>
            <person name="Ovchinnikova G."/>
            <person name="Lu M."/>
            <person name="Detter J.C."/>
            <person name="Han C."/>
            <person name="Tapia R."/>
            <person name="Land M."/>
            <person name="Hauser L."/>
            <person name="Kyrpides N."/>
            <person name="Ivanova N."/>
            <person name="Pagani I."/>
            <person name="Brambilla E.-M."/>
            <person name="Klenk H.-P."/>
            <person name="Woyke T."/>
        </authorList>
    </citation>
    <scope>NUCLEOTIDE SEQUENCE [LARGE SCALE GENOMIC DNA]</scope>
    <source>
        <strain evidence="10 11">NA-134</strain>
    </source>
</reference>
<evidence type="ECO:0000256" key="7">
    <source>
        <dbReference type="RuleBase" id="RU363032"/>
    </source>
</evidence>
<keyword evidence="11" id="KW-1185">Reference proteome</keyword>
<feature type="transmembrane region" description="Helical" evidence="7">
    <location>
        <begin position="130"/>
        <end position="151"/>
    </location>
</feature>
<feature type="transmembrane region" description="Helical" evidence="7">
    <location>
        <begin position="319"/>
        <end position="342"/>
    </location>
</feature>
<protein>
    <submittedName>
        <fullName evidence="10">ABC-type dipeptide/oligopeptide/nickel transport system, permease component</fullName>
    </submittedName>
</protein>
<feature type="transmembrane region" description="Helical" evidence="7">
    <location>
        <begin position="172"/>
        <end position="195"/>
    </location>
</feature>
<dbReference type="Proteomes" id="UP000002791">
    <property type="component" value="Chromosome"/>
</dbReference>
<gene>
    <name evidence="10" type="ORF">SaccyDRAFT_2427</name>
</gene>
<dbReference type="SUPFAM" id="SSF161098">
    <property type="entry name" value="MetI-like"/>
    <property type="match status" value="1"/>
</dbReference>
<feature type="domain" description="ABC transmembrane type-1" evidence="9">
    <location>
        <begin position="130"/>
        <end position="342"/>
    </location>
</feature>
<keyword evidence="3" id="KW-1003">Cell membrane</keyword>
<keyword evidence="6 7" id="KW-0472">Membrane</keyword>
<dbReference type="InterPro" id="IPR000515">
    <property type="entry name" value="MetI-like"/>
</dbReference>
<dbReference type="PROSITE" id="PS50928">
    <property type="entry name" value="ABC_TM1"/>
    <property type="match status" value="1"/>
</dbReference>
<dbReference type="PANTHER" id="PTHR43376:SF1">
    <property type="entry name" value="OLIGOPEPTIDE TRANSPORT SYSTEM PERMEASE PROTEIN"/>
    <property type="match status" value="1"/>
</dbReference>
<feature type="transmembrane region" description="Helical" evidence="7">
    <location>
        <begin position="273"/>
        <end position="299"/>
    </location>
</feature>
<evidence type="ECO:0000256" key="1">
    <source>
        <dbReference type="ARBA" id="ARBA00004651"/>
    </source>
</evidence>
<dbReference type="PANTHER" id="PTHR43376">
    <property type="entry name" value="OLIGOPEPTIDE TRANSPORT SYSTEM PERMEASE PROTEIN"/>
    <property type="match status" value="1"/>
</dbReference>
<evidence type="ECO:0000313" key="11">
    <source>
        <dbReference type="Proteomes" id="UP000002791"/>
    </source>
</evidence>
<dbReference type="GO" id="GO:0005886">
    <property type="term" value="C:plasma membrane"/>
    <property type="evidence" value="ECO:0007669"/>
    <property type="project" value="UniProtKB-SubCell"/>
</dbReference>
<accession>H5XCQ5</accession>
<keyword evidence="4 7" id="KW-0812">Transmembrane</keyword>
<comment type="subcellular location">
    <subcellularLocation>
        <location evidence="1 7">Cell membrane</location>
        <topology evidence="1 7">Multi-pass membrane protein</topology>
    </subcellularLocation>
</comment>
<dbReference type="InterPro" id="IPR035906">
    <property type="entry name" value="MetI-like_sf"/>
</dbReference>
<evidence type="ECO:0000256" key="4">
    <source>
        <dbReference type="ARBA" id="ARBA00022692"/>
    </source>
</evidence>
<evidence type="ECO:0000256" key="2">
    <source>
        <dbReference type="ARBA" id="ARBA00022448"/>
    </source>
</evidence>
<dbReference type="STRING" id="882082.SaccyDRAFT_2427"/>
<feature type="transmembrane region" description="Helical" evidence="7">
    <location>
        <begin position="215"/>
        <end position="237"/>
    </location>
</feature>
<evidence type="ECO:0000256" key="8">
    <source>
        <dbReference type="SAM" id="MobiDB-lite"/>
    </source>
</evidence>
<dbReference type="CDD" id="cd06261">
    <property type="entry name" value="TM_PBP2"/>
    <property type="match status" value="1"/>
</dbReference>